<dbReference type="GO" id="GO:0034236">
    <property type="term" value="F:protein kinase A catalytic subunit binding"/>
    <property type="evidence" value="ECO:0007669"/>
    <property type="project" value="TreeGrafter"/>
</dbReference>
<comment type="similarity">
    <text evidence="1">Belongs to the cAMP-dependent kinase regulatory chain family.</text>
</comment>
<dbReference type="PROSITE" id="PS50042">
    <property type="entry name" value="CNMP_BINDING_3"/>
    <property type="match status" value="2"/>
</dbReference>
<evidence type="ECO:0000313" key="11">
    <source>
        <dbReference type="Proteomes" id="UP000597762"/>
    </source>
</evidence>
<dbReference type="InterPro" id="IPR000595">
    <property type="entry name" value="cNMP-bd_dom"/>
</dbReference>
<dbReference type="PANTHER" id="PTHR11635:SF152">
    <property type="entry name" value="CAMP-DEPENDENT PROTEIN KINASE TYPE I REGULATORY SUBUNIT-RELATED"/>
    <property type="match status" value="1"/>
</dbReference>
<dbReference type="EMBL" id="CAHIKZ030002243">
    <property type="protein sequence ID" value="CAE1283666.1"/>
    <property type="molecule type" value="Genomic_DNA"/>
</dbReference>
<dbReference type="Gene3D" id="1.20.890.10">
    <property type="entry name" value="cAMP-dependent protein kinase regulatory subunit, dimerization-anchoring domain"/>
    <property type="match status" value="1"/>
</dbReference>
<dbReference type="Gene3D" id="2.60.120.10">
    <property type="entry name" value="Jelly Rolls"/>
    <property type="match status" value="2"/>
</dbReference>
<evidence type="ECO:0000313" key="10">
    <source>
        <dbReference type="EMBL" id="CAE1283666.1"/>
    </source>
</evidence>
<evidence type="ECO:0000256" key="5">
    <source>
        <dbReference type="ARBA" id="ARBA00022741"/>
    </source>
</evidence>
<dbReference type="SUPFAM" id="SSF47391">
    <property type="entry name" value="Dimerization-anchoring domain of cAMP-dependent PK regulatory subunit"/>
    <property type="match status" value="1"/>
</dbReference>
<gene>
    <name evidence="10" type="ORF">SPHA_44182</name>
</gene>
<keyword evidence="11" id="KW-1185">Reference proteome</keyword>
<keyword evidence="5" id="KW-0547">Nucleotide-binding</keyword>
<evidence type="ECO:0000256" key="4">
    <source>
        <dbReference type="ARBA" id="ARBA00022737"/>
    </source>
</evidence>
<dbReference type="OrthoDB" id="417078at2759"/>
<dbReference type="Pfam" id="PF00027">
    <property type="entry name" value="cNMP_binding"/>
    <property type="match status" value="2"/>
</dbReference>
<name>A0A812D1F1_ACAPH</name>
<dbReference type="InterPro" id="IPR050503">
    <property type="entry name" value="cAMP-dep_PK_reg_su-like"/>
</dbReference>
<keyword evidence="4" id="KW-0677">Repeat</keyword>
<feature type="domain" description="Cyclic nucleotide-binding" evidence="9">
    <location>
        <begin position="296"/>
        <end position="401"/>
    </location>
</feature>
<keyword evidence="6" id="KW-0114">cAMP</keyword>
<feature type="region of interest" description="Disordered" evidence="8">
    <location>
        <begin position="138"/>
        <end position="160"/>
    </location>
</feature>
<dbReference type="PRINTS" id="PR00103">
    <property type="entry name" value="CAMPKINASE"/>
</dbReference>
<evidence type="ECO:0000256" key="8">
    <source>
        <dbReference type="SAM" id="MobiDB-lite"/>
    </source>
</evidence>
<protein>
    <recommendedName>
        <fullName evidence="7">cAMP-dependent protein kinase type II regulatory subunit</fullName>
    </recommendedName>
</protein>
<feature type="compositionally biased region" description="Acidic residues" evidence="8">
    <location>
        <begin position="112"/>
        <end position="121"/>
    </location>
</feature>
<dbReference type="FunFam" id="2.60.120.10:FF:000108">
    <property type="entry name" value="cAMP-dependent protein kinase type II regulatory subunit"/>
    <property type="match status" value="1"/>
</dbReference>
<dbReference type="GO" id="GO:0005952">
    <property type="term" value="C:cAMP-dependent protein kinase complex"/>
    <property type="evidence" value="ECO:0007669"/>
    <property type="project" value="InterPro"/>
</dbReference>
<dbReference type="GO" id="GO:0005829">
    <property type="term" value="C:cytosol"/>
    <property type="evidence" value="ECO:0007669"/>
    <property type="project" value="TreeGrafter"/>
</dbReference>
<evidence type="ECO:0000259" key="9">
    <source>
        <dbReference type="PROSITE" id="PS50042"/>
    </source>
</evidence>
<dbReference type="PANTHER" id="PTHR11635">
    <property type="entry name" value="CAMP-DEPENDENT PROTEIN KINASE REGULATORY CHAIN"/>
    <property type="match status" value="1"/>
</dbReference>
<keyword evidence="2" id="KW-0597">Phosphoprotein</keyword>
<dbReference type="PROSITE" id="PS00888">
    <property type="entry name" value="CNMP_BINDING_1"/>
    <property type="match status" value="1"/>
</dbReference>
<feature type="compositionally biased region" description="Basic and acidic residues" evidence="8">
    <location>
        <begin position="149"/>
        <end position="160"/>
    </location>
</feature>
<feature type="region of interest" description="Disordered" evidence="8">
    <location>
        <begin position="86"/>
        <end position="121"/>
    </location>
</feature>
<dbReference type="AlphaFoldDB" id="A0A812D1F1"/>
<evidence type="ECO:0000256" key="1">
    <source>
        <dbReference type="ARBA" id="ARBA00005753"/>
    </source>
</evidence>
<dbReference type="InterPro" id="IPR003117">
    <property type="entry name" value="cAMP_dep_PK_reg_su_I/II_a/b"/>
</dbReference>
<keyword evidence="3" id="KW-0116">cAMP-binding</keyword>
<dbReference type="GO" id="GO:0030552">
    <property type="term" value="F:cAMP binding"/>
    <property type="evidence" value="ECO:0007669"/>
    <property type="project" value="UniProtKB-KW"/>
</dbReference>
<dbReference type="InterPro" id="IPR018490">
    <property type="entry name" value="cNMP-bd_dom_sf"/>
</dbReference>
<dbReference type="CDD" id="cd12099">
    <property type="entry name" value="DD_RII_PKA"/>
    <property type="match status" value="1"/>
</dbReference>
<comment type="caution">
    <text evidence="10">The sequence shown here is derived from an EMBL/GenBank/DDBJ whole genome shotgun (WGS) entry which is preliminary data.</text>
</comment>
<dbReference type="FunFam" id="2.60.120.10:FF:000017">
    <property type="entry name" value="cAMP-dependent protein kinase type II regulatory subunit"/>
    <property type="match status" value="1"/>
</dbReference>
<evidence type="ECO:0000256" key="2">
    <source>
        <dbReference type="ARBA" id="ARBA00022553"/>
    </source>
</evidence>
<evidence type="ECO:0000256" key="3">
    <source>
        <dbReference type="ARBA" id="ARBA00022566"/>
    </source>
</evidence>
<dbReference type="GO" id="GO:0004862">
    <property type="term" value="F:cAMP-dependent protein kinase inhibitor activity"/>
    <property type="evidence" value="ECO:0007669"/>
    <property type="project" value="TreeGrafter"/>
</dbReference>
<dbReference type="Pfam" id="PF02197">
    <property type="entry name" value="RIIa"/>
    <property type="match status" value="1"/>
</dbReference>
<proteinExistence type="inferred from homology"/>
<dbReference type="Proteomes" id="UP000597762">
    <property type="component" value="Unassembled WGS sequence"/>
</dbReference>
<dbReference type="SMART" id="SM00100">
    <property type="entry name" value="cNMP"/>
    <property type="match status" value="2"/>
</dbReference>
<dbReference type="CDD" id="cd00038">
    <property type="entry name" value="CAP_ED"/>
    <property type="match status" value="2"/>
</dbReference>
<evidence type="ECO:0000256" key="6">
    <source>
        <dbReference type="ARBA" id="ARBA00023149"/>
    </source>
</evidence>
<dbReference type="PROSITE" id="PS00889">
    <property type="entry name" value="CNMP_BINDING_2"/>
    <property type="match status" value="2"/>
</dbReference>
<sequence length="441" mass="49819">MVACVRWCAPPPPSLLLLSPSLYGFASPTPDHHHHPSSLPPSLSLPSKLILMKRFTVAVLRERPPNLVQYAAEYFNKLQNKTQDSPSLLTTQLKPNEWRTGLSKQSSAATEGSDEDDDLPPEEEVRKMSFLRRKSVCAESYDPEQDEGDDKKVVYPKSDDQRKRLHEATKNILLFRSLEPERLQNVVDAMFEKRVEQGEKVIIQGDDGDNFYVIDSGQYDVYVEVDGRHKKVGEYDGQGFFGELALMYNVPRAATVVCSSPGCVWALDRVTFRKIVLKDAFNRRKMYTDLIESVPLFSSLDNYEKMNVADALQSRTYADGEVVLNQGDDADCMYFVEEGEVSITIKKGDESVEVKRCTKGSYFGELALLTHKPRAATATAKGKSKFAVLEVGAFERLMGPSQKTGPGVKMTNTLEIKRERERETDRYTHTHSVFSFGSWRF</sequence>
<organism evidence="10 11">
    <name type="scientific">Acanthosepion pharaonis</name>
    <name type="common">Pharaoh cuttlefish</name>
    <name type="synonym">Sepia pharaonis</name>
    <dbReference type="NCBI Taxonomy" id="158019"/>
    <lineage>
        <taxon>Eukaryota</taxon>
        <taxon>Metazoa</taxon>
        <taxon>Spiralia</taxon>
        <taxon>Lophotrochozoa</taxon>
        <taxon>Mollusca</taxon>
        <taxon>Cephalopoda</taxon>
        <taxon>Coleoidea</taxon>
        <taxon>Decapodiformes</taxon>
        <taxon>Sepiida</taxon>
        <taxon>Sepiina</taxon>
        <taxon>Sepiidae</taxon>
        <taxon>Acanthosepion</taxon>
    </lineage>
</organism>
<evidence type="ECO:0000256" key="7">
    <source>
        <dbReference type="ARBA" id="ARBA00067959"/>
    </source>
</evidence>
<dbReference type="SUPFAM" id="SSF51206">
    <property type="entry name" value="cAMP-binding domain-like"/>
    <property type="match status" value="2"/>
</dbReference>
<reference evidence="10" key="1">
    <citation type="submission" date="2021-01" db="EMBL/GenBank/DDBJ databases">
        <authorList>
            <person name="Li R."/>
            <person name="Bekaert M."/>
        </authorList>
    </citation>
    <scope>NUCLEOTIDE SEQUENCE</scope>
    <source>
        <strain evidence="10">Farmed</strain>
    </source>
</reference>
<dbReference type="SMART" id="SM00394">
    <property type="entry name" value="RIIa"/>
    <property type="match status" value="1"/>
</dbReference>
<dbReference type="InterPro" id="IPR014710">
    <property type="entry name" value="RmlC-like_jellyroll"/>
</dbReference>
<accession>A0A812D1F1</accession>
<feature type="domain" description="Cyclic nucleotide-binding" evidence="9">
    <location>
        <begin position="174"/>
        <end position="293"/>
    </location>
</feature>
<dbReference type="InterPro" id="IPR018488">
    <property type="entry name" value="cNMP-bd_CS"/>
</dbReference>